<evidence type="ECO:0000256" key="1">
    <source>
        <dbReference type="SAM" id="Phobius"/>
    </source>
</evidence>
<dbReference type="EMBL" id="CP101988">
    <property type="protein sequence ID" value="UUI75670.1"/>
    <property type="molecule type" value="Genomic_DNA"/>
</dbReference>
<sequence>MAAPRASAANAAVLVACGAGLVHAASSLYWALGGRWLLPTVGDWAVRAVDRSPVRAGLLLGAIAVVKALAALIPVGVARDRLPGTRFWRAACWVGGAFLVVYGGVNVAVSSAVLLGVVTPDGGYDEQAMVGHALLWDPLFVIWGAALIVWLRLSAAPTEGRRRAG</sequence>
<organism evidence="2 3">
    <name type="scientific">Cellulomonas chengniuliangii</name>
    <dbReference type="NCBI Taxonomy" id="2968084"/>
    <lineage>
        <taxon>Bacteria</taxon>
        <taxon>Bacillati</taxon>
        <taxon>Actinomycetota</taxon>
        <taxon>Actinomycetes</taxon>
        <taxon>Micrococcales</taxon>
        <taxon>Cellulomonadaceae</taxon>
        <taxon>Cellulomonas</taxon>
    </lineage>
</organism>
<feature type="transmembrane region" description="Helical" evidence="1">
    <location>
        <begin position="135"/>
        <end position="153"/>
    </location>
</feature>
<gene>
    <name evidence="2" type="ORF">NP064_01750</name>
</gene>
<keyword evidence="1" id="KW-0812">Transmembrane</keyword>
<name>A0ABY5L2I5_9CELL</name>
<feature type="transmembrane region" description="Helical" evidence="1">
    <location>
        <begin position="90"/>
        <end position="115"/>
    </location>
</feature>
<proteinExistence type="predicted"/>
<dbReference type="RefSeq" id="WP_227568240.1">
    <property type="nucleotide sequence ID" value="NZ_CP101988.1"/>
</dbReference>
<protein>
    <submittedName>
        <fullName evidence="2">DUF3995 domain-containing protein</fullName>
    </submittedName>
</protein>
<reference evidence="2 3" key="1">
    <citation type="submission" date="2022-07" db="EMBL/GenBank/DDBJ databases">
        <title>Novel species in genus cellulomonas.</title>
        <authorList>
            <person name="Ye L."/>
        </authorList>
    </citation>
    <scope>NUCLEOTIDE SEQUENCE [LARGE SCALE GENOMIC DNA]</scope>
    <source>
        <strain evidence="3">zg-Y338</strain>
    </source>
</reference>
<feature type="transmembrane region" description="Helical" evidence="1">
    <location>
        <begin position="56"/>
        <end position="78"/>
    </location>
</feature>
<dbReference type="Pfam" id="PF13160">
    <property type="entry name" value="DUF3995"/>
    <property type="match status" value="1"/>
</dbReference>
<dbReference type="InterPro" id="IPR025058">
    <property type="entry name" value="DUF3995"/>
</dbReference>
<keyword evidence="3" id="KW-1185">Reference proteome</keyword>
<keyword evidence="1" id="KW-1133">Transmembrane helix</keyword>
<evidence type="ECO:0000313" key="2">
    <source>
        <dbReference type="EMBL" id="UUI75670.1"/>
    </source>
</evidence>
<dbReference type="Proteomes" id="UP001316189">
    <property type="component" value="Chromosome"/>
</dbReference>
<evidence type="ECO:0000313" key="3">
    <source>
        <dbReference type="Proteomes" id="UP001316189"/>
    </source>
</evidence>
<dbReference type="PROSITE" id="PS51257">
    <property type="entry name" value="PROKAR_LIPOPROTEIN"/>
    <property type="match status" value="1"/>
</dbReference>
<accession>A0ABY5L2I5</accession>
<keyword evidence="1" id="KW-0472">Membrane</keyword>